<dbReference type="InterPro" id="IPR012338">
    <property type="entry name" value="Beta-lactam/transpept-like"/>
</dbReference>
<dbReference type="Gene3D" id="3.40.710.10">
    <property type="entry name" value="DD-peptidase/beta-lactamase superfamily"/>
    <property type="match status" value="1"/>
</dbReference>
<organism evidence="2 3">
    <name type="scientific">Paraglaciecola hydrolytica</name>
    <dbReference type="NCBI Taxonomy" id="1799789"/>
    <lineage>
        <taxon>Bacteria</taxon>
        <taxon>Pseudomonadati</taxon>
        <taxon>Pseudomonadota</taxon>
        <taxon>Gammaproteobacteria</taxon>
        <taxon>Alteromonadales</taxon>
        <taxon>Alteromonadaceae</taxon>
        <taxon>Paraglaciecola</taxon>
    </lineage>
</organism>
<dbReference type="InterPro" id="IPR050491">
    <property type="entry name" value="AmpC-like"/>
</dbReference>
<protein>
    <submittedName>
        <fullName evidence="2">Serine hydrolase</fullName>
    </submittedName>
</protein>
<dbReference type="STRING" id="1799789.AX660_06270"/>
<sequence>MLGFCIGTSALAANGESTQPWLQEFAENTQQQAVNKNLPGYVFAYIEKGKVAKVFLYGKETKNGASINTDTVFRLASVSKTFTSMLMAKYVAQQRLDWQQPIAQLVPDYAFAASGDKALQLQHIVGQSSGFMPNAYDNLIEANYPLPKVLTMLSELTPLCAPGKCYTYQNALFGVIEEYFSQHHSSYGQALNQEIIKPLNMPHASVGKVALQAEKNWARPHVAVGRSDWRAVSVRDDYYQYSPAAGVNASIEDMVLWVRALLGEQPDILPASLVQTVTRPITLSKRETYRREWRQYLKDAHYGLGWRIYDFNGHTLNYHGGWVQGYRADVAFAPDYGVGYVMLMNAESNLINQFTADFWAACFKALEKQDKLLSNNSMAASY</sequence>
<proteinExistence type="predicted"/>
<name>A0A136A5K2_9ALTE</name>
<dbReference type="InterPro" id="IPR001466">
    <property type="entry name" value="Beta-lactam-related"/>
</dbReference>
<dbReference type="GO" id="GO:0016787">
    <property type="term" value="F:hydrolase activity"/>
    <property type="evidence" value="ECO:0007669"/>
    <property type="project" value="UniProtKB-KW"/>
</dbReference>
<dbReference type="EMBL" id="LSNE01000003">
    <property type="protein sequence ID" value="KXI30499.1"/>
    <property type="molecule type" value="Genomic_DNA"/>
</dbReference>
<dbReference type="SUPFAM" id="SSF56601">
    <property type="entry name" value="beta-lactamase/transpeptidase-like"/>
    <property type="match status" value="1"/>
</dbReference>
<comment type="caution">
    <text evidence="2">The sequence shown here is derived from an EMBL/GenBank/DDBJ whole genome shotgun (WGS) entry which is preliminary data.</text>
</comment>
<evidence type="ECO:0000313" key="2">
    <source>
        <dbReference type="EMBL" id="KXI30499.1"/>
    </source>
</evidence>
<accession>A0A136A5K2</accession>
<keyword evidence="3" id="KW-1185">Reference proteome</keyword>
<reference evidence="3" key="1">
    <citation type="submission" date="2016-02" db="EMBL/GenBank/DDBJ databases">
        <authorList>
            <person name="Schultz-Johansen M."/>
            <person name="Glaring M.A."/>
            <person name="Bech P.K."/>
            <person name="Stougaard P."/>
        </authorList>
    </citation>
    <scope>NUCLEOTIDE SEQUENCE [LARGE SCALE GENOMIC DNA]</scope>
    <source>
        <strain evidence="3">S66</strain>
    </source>
</reference>
<evidence type="ECO:0000259" key="1">
    <source>
        <dbReference type="Pfam" id="PF00144"/>
    </source>
</evidence>
<dbReference type="Proteomes" id="UP000070299">
    <property type="component" value="Unassembled WGS sequence"/>
</dbReference>
<dbReference type="Pfam" id="PF00144">
    <property type="entry name" value="Beta-lactamase"/>
    <property type="match status" value="1"/>
</dbReference>
<feature type="domain" description="Beta-lactamase-related" evidence="1">
    <location>
        <begin position="28"/>
        <end position="348"/>
    </location>
</feature>
<dbReference type="PANTHER" id="PTHR46825:SF15">
    <property type="entry name" value="BETA-LACTAMASE-RELATED DOMAIN-CONTAINING PROTEIN"/>
    <property type="match status" value="1"/>
</dbReference>
<dbReference type="AlphaFoldDB" id="A0A136A5K2"/>
<gene>
    <name evidence="2" type="ORF">AX660_06270</name>
</gene>
<dbReference type="PANTHER" id="PTHR46825">
    <property type="entry name" value="D-ALANYL-D-ALANINE-CARBOXYPEPTIDASE/ENDOPEPTIDASE AMPH"/>
    <property type="match status" value="1"/>
</dbReference>
<evidence type="ECO:0000313" key="3">
    <source>
        <dbReference type="Proteomes" id="UP000070299"/>
    </source>
</evidence>
<keyword evidence="2" id="KW-0378">Hydrolase</keyword>